<dbReference type="EMBL" id="CAUYUJ010019315">
    <property type="protein sequence ID" value="CAK0890204.1"/>
    <property type="molecule type" value="Genomic_DNA"/>
</dbReference>
<feature type="region of interest" description="Disordered" evidence="1">
    <location>
        <begin position="1"/>
        <end position="35"/>
    </location>
</feature>
<comment type="caution">
    <text evidence="2">The sequence shown here is derived from an EMBL/GenBank/DDBJ whole genome shotgun (WGS) entry which is preliminary data.</text>
</comment>
<evidence type="ECO:0000313" key="2">
    <source>
        <dbReference type="EMBL" id="CAK0890204.1"/>
    </source>
</evidence>
<proteinExistence type="predicted"/>
<dbReference type="Proteomes" id="UP001189429">
    <property type="component" value="Unassembled WGS sequence"/>
</dbReference>
<name>A0ABN9WTT1_9DINO</name>
<evidence type="ECO:0000313" key="3">
    <source>
        <dbReference type="Proteomes" id="UP001189429"/>
    </source>
</evidence>
<feature type="compositionally biased region" description="Low complexity" evidence="1">
    <location>
        <begin position="1376"/>
        <end position="1390"/>
    </location>
</feature>
<protein>
    <submittedName>
        <fullName evidence="2">Uncharacterized protein</fullName>
    </submittedName>
</protein>
<accession>A0ABN9WTT1</accession>
<organism evidence="2 3">
    <name type="scientific">Prorocentrum cordatum</name>
    <dbReference type="NCBI Taxonomy" id="2364126"/>
    <lineage>
        <taxon>Eukaryota</taxon>
        <taxon>Sar</taxon>
        <taxon>Alveolata</taxon>
        <taxon>Dinophyceae</taxon>
        <taxon>Prorocentrales</taxon>
        <taxon>Prorocentraceae</taxon>
        <taxon>Prorocentrum</taxon>
    </lineage>
</organism>
<keyword evidence="3" id="KW-1185">Reference proteome</keyword>
<reference evidence="2" key="1">
    <citation type="submission" date="2023-10" db="EMBL/GenBank/DDBJ databases">
        <authorList>
            <person name="Chen Y."/>
            <person name="Shah S."/>
            <person name="Dougan E. K."/>
            <person name="Thang M."/>
            <person name="Chan C."/>
        </authorList>
    </citation>
    <scope>NUCLEOTIDE SEQUENCE [LARGE SCALE GENOMIC DNA]</scope>
</reference>
<feature type="region of interest" description="Disordered" evidence="1">
    <location>
        <begin position="1367"/>
        <end position="1390"/>
    </location>
</feature>
<evidence type="ECO:0000256" key="1">
    <source>
        <dbReference type="SAM" id="MobiDB-lite"/>
    </source>
</evidence>
<sequence length="1390" mass="150844">MGLHESEPAAMDDAASLPPPAVLWPARPKRAPRRTSCGLDAASNCSGVDSVAAASTSRDFTSLFEDSQQSLSDVASAIPSGRSKRRRLRMSDECGCDGGADTQSDMMALGADGDGGSPDKSGTDSDDQPCPGCNRTRDGKCFFNAGAKTPWAFPNGRGPWCKDCYGCYRLFFSETKTLVVFRAHLQTEDGRAEWSVYFVAYISLRYEIRDGRISRTAGDARVGVIKFLFNILRMPAQPFVIQTLAKCIADGDNIENLVTIRGDDGKCSLGVFKTAIEAVSDVGCFHIDLGSFDTTAKLIRPMFSHSEADVDMYRAAFDGSAKADSVIIRAGAAGRVLEQDPRVAKLDAQLAAIIKTFEVFSQVSAWYNAGGGVSRRDARSECGWQVAEVGWSSEDDGRQAAGGTTAMEEVNWSDVAKESMITPLLGKLGQLRIVFVSESRGDLVDAIDRWTHALTGAKTALKQHRTFKKSKTYANTVAMSEELPELAKKLRDDMNIQPHPSFILIASKAFYLKLSQQSKSFLDTLTALNADPVFAAVADATDPNTLDMWMNDLFSMYFVNIGLDEDGAATEDDITQKLKGISADLSGAHEMLNAFDDKFKSHKFVSELTMIGSLFQLCVATRLVSPELAAPGPSIVRWARDGVQSSERLRGISKNMKNSVIGQEVSSAVSVSMQRNAQDDVADDKLRDAMSLMASTAFPTTSTDDTNRITIRNTEVVATLSMVEVVERGLKLVAECLAMWSPIRAVEQAPKVLECMTLVRDALDMFDFVAALLLQDHFSPLVDTLDSAVEGGALDQSSFEDVLGSKQKLVAKVVHKVLPTFERGCLGNIMPSLETITKAFPDDAMDDSRSIAILLQASLAHNARVREAAMAYFNAVNNLARLGGSKSSACGTGGKRDAPVDPVFWQAVINVVTSAKKMASFSKFKFAHEMVIDETMYQCEGRGGMCSWGPWALRLAWCDLWLWLAGSLKGLGSDSDNWTSGLAATSFPDVARSAGFPVKVEKVIRGMFEISYSDWSKLVPLSELGWPADVPDEESPLRSQLASFIVGGAAPCKDELASVRKQVLESVEKLTHRAAAFGGILSGMAMDLLNSSTNNLDVAGLLQPINGYSEVWVQAVDVDAFVRLFNSFYEAGAILHYLHEAVFTTVEPLSPSEVCDKDMSIKQFYETVFDLLSASAASARSAIQLMSVSEVNGIWFQDWPTMERWLDSVDTVAARCKSALFRAVVQNLSKAAARDERLAPNFRSIVNEKTYASSMAKKTLTKPALPKAIKPATVALGKALDDARSLHEDWRLTPEIEDDEAVSSDWEQAVAIHNALKESMVVIIAVQVVEDKGADSQFADAKALLDDEKMKSFLPAALVKQLEPLASKAKKPTEVKTSAAGTSKAASSRG</sequence>
<gene>
    <name evidence="2" type="ORF">PCOR1329_LOCUS70501</name>
</gene>
<feature type="region of interest" description="Disordered" evidence="1">
    <location>
        <begin position="105"/>
        <end position="130"/>
    </location>
</feature>